<sequence>MIRPTCSRPIKQLGLNQRRHTLSEVTNQRGLQTKVNYSLLLYPRRYAYSFLERSARKPSNGRPDVPAQGGAQSLPHQLREGRRASDTSLTQGLVAFRQHLQNLARTKGILELNKVQMLVEQMGSGEGATMGPPGTTAPLAQPPGGRGIKAAGGPSFIPRWSASPVPQTEFRGHNTSLIDSRPTSWLTVLLAANISVRTLELRATAAGTQDQSQYLLDPALLPLHASGDAEAGGLGGPGHTEGLGLQGLDSEMMETVDSQHGFVLVKLTPAEG</sequence>
<evidence type="ECO:0000313" key="2">
    <source>
        <dbReference type="Proteomes" id="UP001057452"/>
    </source>
</evidence>
<reference evidence="1" key="1">
    <citation type="submission" date="2022-05" db="EMBL/GenBank/DDBJ databases">
        <title>Chromosome-level genome of Chaenocephalus aceratus.</title>
        <authorList>
            <person name="Park H."/>
        </authorList>
    </citation>
    <scope>NUCLEOTIDE SEQUENCE</scope>
    <source>
        <strain evidence="1">KU_202001</strain>
    </source>
</reference>
<proteinExistence type="predicted"/>
<name>A0ACB9WN54_CHAAC</name>
<dbReference type="Proteomes" id="UP001057452">
    <property type="component" value="Chromosome 13"/>
</dbReference>
<evidence type="ECO:0000313" key="1">
    <source>
        <dbReference type="EMBL" id="KAI4814815.1"/>
    </source>
</evidence>
<protein>
    <submittedName>
        <fullName evidence="1">Uncharacterized protein</fullName>
    </submittedName>
</protein>
<keyword evidence="2" id="KW-1185">Reference proteome</keyword>
<organism evidence="1 2">
    <name type="scientific">Chaenocephalus aceratus</name>
    <name type="common">Blackfin icefish</name>
    <name type="synonym">Chaenichthys aceratus</name>
    <dbReference type="NCBI Taxonomy" id="36190"/>
    <lineage>
        <taxon>Eukaryota</taxon>
        <taxon>Metazoa</taxon>
        <taxon>Chordata</taxon>
        <taxon>Craniata</taxon>
        <taxon>Vertebrata</taxon>
        <taxon>Euteleostomi</taxon>
        <taxon>Actinopterygii</taxon>
        <taxon>Neopterygii</taxon>
        <taxon>Teleostei</taxon>
        <taxon>Neoteleostei</taxon>
        <taxon>Acanthomorphata</taxon>
        <taxon>Eupercaria</taxon>
        <taxon>Perciformes</taxon>
        <taxon>Notothenioidei</taxon>
        <taxon>Channichthyidae</taxon>
        <taxon>Chaenocephalus</taxon>
    </lineage>
</organism>
<comment type="caution">
    <text evidence="1">The sequence shown here is derived from an EMBL/GenBank/DDBJ whole genome shotgun (WGS) entry which is preliminary data.</text>
</comment>
<dbReference type="EMBL" id="CM043797">
    <property type="protein sequence ID" value="KAI4814815.1"/>
    <property type="molecule type" value="Genomic_DNA"/>
</dbReference>
<accession>A0ACB9WN54</accession>
<gene>
    <name evidence="1" type="ORF">KUCAC02_005004</name>
</gene>